<keyword evidence="1" id="KW-0418">Kinase</keyword>
<name>A0ACD1AG55_9FIRM</name>
<evidence type="ECO:0000313" key="2">
    <source>
        <dbReference type="Proteomes" id="UP000594014"/>
    </source>
</evidence>
<keyword evidence="1" id="KW-0808">Transferase</keyword>
<dbReference type="EMBL" id="CP042469">
    <property type="protein sequence ID" value="QOX65229.1"/>
    <property type="molecule type" value="Genomic_DNA"/>
</dbReference>
<reference evidence="1" key="1">
    <citation type="submission" date="2019-08" db="EMBL/GenBank/DDBJ databases">
        <title>Genome sequence of Clostridiales bacterium MT110.</title>
        <authorList>
            <person name="Cao J."/>
        </authorList>
    </citation>
    <scope>NUCLEOTIDE SEQUENCE</scope>
    <source>
        <strain evidence="1">MT110</strain>
    </source>
</reference>
<accession>A0ACD1AG55</accession>
<dbReference type="Proteomes" id="UP000594014">
    <property type="component" value="Chromosome"/>
</dbReference>
<protein>
    <submittedName>
        <fullName evidence="1">PAS domain-containing sensor histidine kinase</fullName>
    </submittedName>
</protein>
<keyword evidence="2" id="KW-1185">Reference proteome</keyword>
<sequence>MGVYYQQDNDQFYDAFFKNSVTAMLIIDYETLKIVDANYAACKFYKYSYQEFLKLKITDLNTLRSDQVYTQLNLAASHVKNSFTFKHKLSTGEIKNVLVNSGVVNINQKNYIHTIVFDITDREVSLKPVSQMQAILDNLPFVAWFKDLQGRYMAINKSFEDQYGCLKENVVGKYDFEIFTKAQADTFLFGDIDIITKKKKVHFEEKNENGRWNEVYKSPVYNEYGNIIGTTGITRDITDKKLQEKALHDAGRREMLLLQETIELKDNFITLITHEFKTPIAIINAAIQTMEIVCKDDITAKMKNYLNKIKQNSLRQQRLVDNLLDITRLKAGRMKSSFTNVEIVSFTNEIVESVKLYADQKLLRLTFQSSCKTLMVSTDIEKYERIILNLLSNAIKFTPANKSINVILYKKGSYLKVDIKDKGIGIPDDKKSIIFERFGQADTSLTRQAEGTGIGLYLVKLMVDNLGGTIDVSSEVDYGSTFSISLPLQLGSPKKAHVINESKILQATSLEFSDIIL</sequence>
<organism evidence="1 2">
    <name type="scientific">Anoxybacterium hadale</name>
    <dbReference type="NCBI Taxonomy" id="3408580"/>
    <lineage>
        <taxon>Bacteria</taxon>
        <taxon>Bacillati</taxon>
        <taxon>Bacillota</taxon>
        <taxon>Clostridia</taxon>
        <taxon>Peptostreptococcales</taxon>
        <taxon>Anaerovoracaceae</taxon>
        <taxon>Anoxybacterium</taxon>
    </lineage>
</organism>
<gene>
    <name evidence="1" type="ORF">FRZ06_18665</name>
</gene>
<evidence type="ECO:0000313" key="1">
    <source>
        <dbReference type="EMBL" id="QOX65229.1"/>
    </source>
</evidence>
<proteinExistence type="predicted"/>